<sequence length="213" mass="24978">MTAKLLFFCILFCLILALAPFLQLPVPDTNLEFIGAYGAYLSGTLSTCIAFFAYLGVMKTLEMQRRQLDEMSKETRVLEIERFLEKQDELIMQSLFNQEIKFRLNEVEYDLYKVMTMPFFEPCYKNGVKPKSYYADSNLVERTFNEIMVFSVLSTVSLNLTRMTEYLREHRKIATKSNAVIAFYCNKHQILAKRLHVLGYLDSDIYELWVKKT</sequence>
<comment type="caution">
    <text evidence="2">The sequence shown here is derived from an EMBL/GenBank/DDBJ whole genome shotgun (WGS) entry which is preliminary data.</text>
</comment>
<feature type="transmembrane region" description="Helical" evidence="1">
    <location>
        <begin position="33"/>
        <end position="57"/>
    </location>
</feature>
<evidence type="ECO:0000256" key="1">
    <source>
        <dbReference type="SAM" id="Phobius"/>
    </source>
</evidence>
<protein>
    <recommendedName>
        <fullName evidence="4">Phage abortive infection protein</fullName>
    </recommendedName>
</protein>
<keyword evidence="1" id="KW-0472">Membrane</keyword>
<keyword evidence="1" id="KW-0812">Transmembrane</keyword>
<evidence type="ECO:0000313" key="2">
    <source>
        <dbReference type="EMBL" id="KYN82953.1"/>
    </source>
</evidence>
<evidence type="ECO:0000313" key="3">
    <source>
        <dbReference type="Proteomes" id="UP000075346"/>
    </source>
</evidence>
<keyword evidence="1" id="KW-1133">Transmembrane helix</keyword>
<proteinExistence type="predicted"/>
<dbReference type="EMBL" id="LOBR01000093">
    <property type="protein sequence ID" value="KYN82953.1"/>
    <property type="molecule type" value="Genomic_DNA"/>
</dbReference>
<name>A0A151KU60_9VIBR</name>
<dbReference type="Proteomes" id="UP000075346">
    <property type="component" value="Unassembled WGS sequence"/>
</dbReference>
<organism evidence="2 3">
    <name type="scientific">Vibrio cidicii</name>
    <dbReference type="NCBI Taxonomy" id="1763883"/>
    <lineage>
        <taxon>Bacteria</taxon>
        <taxon>Pseudomonadati</taxon>
        <taxon>Pseudomonadota</taxon>
        <taxon>Gammaproteobacteria</taxon>
        <taxon>Vibrionales</taxon>
        <taxon>Vibrionaceae</taxon>
        <taxon>Vibrio</taxon>
    </lineage>
</organism>
<gene>
    <name evidence="2" type="ORF">ATY37_20540</name>
</gene>
<dbReference type="RefSeq" id="WP_061897945.1">
    <property type="nucleotide sequence ID" value="NZ_LOBR01000093.1"/>
</dbReference>
<evidence type="ECO:0008006" key="4">
    <source>
        <dbReference type="Google" id="ProtNLM"/>
    </source>
</evidence>
<reference evidence="3" key="1">
    <citation type="submission" date="2015-12" db="EMBL/GenBank/DDBJ databases">
        <authorList>
            <person name="Shamseldin A."/>
            <person name="Moawad H."/>
            <person name="Abd El-Rahim W.M."/>
            <person name="Sadowsky M.J."/>
        </authorList>
    </citation>
    <scope>NUCLEOTIDE SEQUENCE [LARGE SCALE GENOMIC DNA]</scope>
    <source>
        <strain evidence="3">2538-88</strain>
    </source>
</reference>
<dbReference type="AlphaFoldDB" id="A0A151KU60"/>
<accession>A0A151KU60</accession>